<dbReference type="OrthoDB" id="2004788at2"/>
<evidence type="ECO:0000313" key="8">
    <source>
        <dbReference type="Proteomes" id="UP000184191"/>
    </source>
</evidence>
<reference evidence="8" key="1">
    <citation type="submission" date="2016-11" db="EMBL/GenBank/DDBJ databases">
        <authorList>
            <person name="Varghese N."/>
            <person name="Submissions S."/>
        </authorList>
    </citation>
    <scope>NUCLEOTIDE SEQUENCE [LARGE SCALE GENOMIC DNA]</scope>
    <source>
        <strain evidence="8">DSM 29327</strain>
    </source>
</reference>
<dbReference type="InterPro" id="IPR050932">
    <property type="entry name" value="TM2D1-3-like"/>
</dbReference>
<evidence type="ECO:0000256" key="3">
    <source>
        <dbReference type="ARBA" id="ARBA00022989"/>
    </source>
</evidence>
<dbReference type="GO" id="GO:0016020">
    <property type="term" value="C:membrane"/>
    <property type="evidence" value="ECO:0007669"/>
    <property type="project" value="UniProtKB-SubCell"/>
</dbReference>
<feature type="transmembrane region" description="Helical" evidence="5">
    <location>
        <begin position="48"/>
        <end position="80"/>
    </location>
</feature>
<proteinExistence type="predicted"/>
<keyword evidence="4 5" id="KW-0472">Membrane</keyword>
<evidence type="ECO:0000256" key="5">
    <source>
        <dbReference type="SAM" id="Phobius"/>
    </source>
</evidence>
<sequence>MSLSTEQMMLVEQRLNNEKKSIGMVYLLWLFLGGLGIHRFYLGKTRSAVGMLVLTILGGFTLMVSIGAFLLIGLGIWLLVDAFLIPDMIKADSQAKRAMIANEVNIMANSKFT</sequence>
<name>A0A1M6V1U0_9RHOB</name>
<feature type="domain" description="TM2" evidence="6">
    <location>
        <begin position="19"/>
        <end position="68"/>
    </location>
</feature>
<keyword evidence="8" id="KW-1185">Reference proteome</keyword>
<evidence type="ECO:0000256" key="4">
    <source>
        <dbReference type="ARBA" id="ARBA00023136"/>
    </source>
</evidence>
<dbReference type="PANTHER" id="PTHR21016">
    <property type="entry name" value="BETA-AMYLOID BINDING PROTEIN-RELATED"/>
    <property type="match status" value="1"/>
</dbReference>
<dbReference type="RefSeq" id="WP_073193931.1">
    <property type="nucleotide sequence ID" value="NZ_FRBN01000001.1"/>
</dbReference>
<feature type="transmembrane region" description="Helical" evidence="5">
    <location>
        <begin position="21"/>
        <end position="42"/>
    </location>
</feature>
<evidence type="ECO:0000256" key="2">
    <source>
        <dbReference type="ARBA" id="ARBA00022692"/>
    </source>
</evidence>
<dbReference type="AlphaFoldDB" id="A0A1M6V1U0"/>
<evidence type="ECO:0000256" key="1">
    <source>
        <dbReference type="ARBA" id="ARBA00004141"/>
    </source>
</evidence>
<keyword evidence="3 5" id="KW-1133">Transmembrane helix</keyword>
<dbReference type="STRING" id="1054996.SAMN05444414_10153"/>
<dbReference type="EMBL" id="FRBN01000001">
    <property type="protein sequence ID" value="SHK75423.1"/>
    <property type="molecule type" value="Genomic_DNA"/>
</dbReference>
<protein>
    <submittedName>
        <fullName evidence="7">TM2 domain-containing membrane protein YozV</fullName>
    </submittedName>
</protein>
<dbReference type="Pfam" id="PF05154">
    <property type="entry name" value="TM2"/>
    <property type="match status" value="1"/>
</dbReference>
<comment type="subcellular location">
    <subcellularLocation>
        <location evidence="1">Membrane</location>
        <topology evidence="1">Multi-pass membrane protein</topology>
    </subcellularLocation>
</comment>
<organism evidence="7 8">
    <name type="scientific">Roseovarius marisflavi</name>
    <dbReference type="NCBI Taxonomy" id="1054996"/>
    <lineage>
        <taxon>Bacteria</taxon>
        <taxon>Pseudomonadati</taxon>
        <taxon>Pseudomonadota</taxon>
        <taxon>Alphaproteobacteria</taxon>
        <taxon>Rhodobacterales</taxon>
        <taxon>Roseobacteraceae</taxon>
        <taxon>Roseovarius</taxon>
    </lineage>
</organism>
<dbReference type="Proteomes" id="UP000184191">
    <property type="component" value="Unassembled WGS sequence"/>
</dbReference>
<evidence type="ECO:0000259" key="6">
    <source>
        <dbReference type="Pfam" id="PF05154"/>
    </source>
</evidence>
<gene>
    <name evidence="7" type="ORF">SAMN05444414_10153</name>
</gene>
<accession>A0A1M6V1U0</accession>
<dbReference type="PANTHER" id="PTHR21016:SF25">
    <property type="entry name" value="TM2 DOMAIN-CONTAINING PROTEIN DDB_G0277895-RELATED"/>
    <property type="match status" value="1"/>
</dbReference>
<dbReference type="InterPro" id="IPR007829">
    <property type="entry name" value="TM2"/>
</dbReference>
<evidence type="ECO:0000313" key="7">
    <source>
        <dbReference type="EMBL" id="SHK75423.1"/>
    </source>
</evidence>
<keyword evidence="2 5" id="KW-0812">Transmembrane</keyword>